<dbReference type="PANTHER" id="PTHR34997:SF16">
    <property type="entry name" value="LYSM DOMAIN-CONTAINING PROTEIN"/>
    <property type="match status" value="1"/>
</dbReference>
<dbReference type="InterPro" id="IPR012334">
    <property type="entry name" value="Pectin_lyas_fold"/>
</dbReference>
<evidence type="ECO:0000313" key="7">
    <source>
        <dbReference type="EMBL" id="KAE8378084.1"/>
    </source>
</evidence>
<dbReference type="Gene3D" id="2.160.20.10">
    <property type="entry name" value="Single-stranded right-handed beta-helix, Pectin lyase-like"/>
    <property type="match status" value="3"/>
</dbReference>
<evidence type="ECO:0000256" key="1">
    <source>
        <dbReference type="ARBA" id="ARBA00004613"/>
    </source>
</evidence>
<dbReference type="SMART" id="SM00257">
    <property type="entry name" value="LysM"/>
    <property type="match status" value="2"/>
</dbReference>
<keyword evidence="3" id="KW-0147">Chitin-binding</keyword>
<dbReference type="InterPro" id="IPR011050">
    <property type="entry name" value="Pectin_lyase_fold/virulence"/>
</dbReference>
<dbReference type="InterPro" id="IPR018392">
    <property type="entry name" value="LysM"/>
</dbReference>
<feature type="domain" description="LysM" evidence="6">
    <location>
        <begin position="764"/>
        <end position="810"/>
    </location>
</feature>
<evidence type="ECO:0000313" key="8">
    <source>
        <dbReference type="Proteomes" id="UP000326198"/>
    </source>
</evidence>
<dbReference type="OrthoDB" id="1046782at2759"/>
<dbReference type="PROSITE" id="PS51782">
    <property type="entry name" value="LYSM"/>
    <property type="match status" value="1"/>
</dbReference>
<protein>
    <recommendedName>
        <fullName evidence="6">LysM domain-containing protein</fullName>
    </recommendedName>
</protein>
<comment type="subcellular location">
    <subcellularLocation>
        <location evidence="1">Secreted</location>
    </subcellularLocation>
</comment>
<dbReference type="PANTHER" id="PTHR34997">
    <property type="entry name" value="AM15"/>
    <property type="match status" value="1"/>
</dbReference>
<organism evidence="7 8">
    <name type="scientific">Aspergillus bertholletiae</name>
    <dbReference type="NCBI Taxonomy" id="1226010"/>
    <lineage>
        <taxon>Eukaryota</taxon>
        <taxon>Fungi</taxon>
        <taxon>Dikarya</taxon>
        <taxon>Ascomycota</taxon>
        <taxon>Pezizomycotina</taxon>
        <taxon>Eurotiomycetes</taxon>
        <taxon>Eurotiomycetidae</taxon>
        <taxon>Eurotiales</taxon>
        <taxon>Aspergillaceae</taxon>
        <taxon>Aspergillus</taxon>
        <taxon>Aspergillus subgen. Circumdati</taxon>
    </lineage>
</organism>
<dbReference type="InterPro" id="IPR024535">
    <property type="entry name" value="RHGA/B-epi-like_pectate_lyase"/>
</dbReference>
<dbReference type="EMBL" id="ML736213">
    <property type="protein sequence ID" value="KAE8378084.1"/>
    <property type="molecule type" value="Genomic_DNA"/>
</dbReference>
<accession>A0A5N7B8K0</accession>
<dbReference type="SUPFAM" id="SSF51126">
    <property type="entry name" value="Pectin lyase-like"/>
    <property type="match status" value="2"/>
</dbReference>
<dbReference type="CDD" id="cd23668">
    <property type="entry name" value="GH55_beta13glucanase-like"/>
    <property type="match status" value="1"/>
</dbReference>
<keyword evidence="8" id="KW-1185">Reference proteome</keyword>
<gene>
    <name evidence="7" type="ORF">BDV26DRAFT_292563</name>
</gene>
<dbReference type="GO" id="GO:0005576">
    <property type="term" value="C:extracellular region"/>
    <property type="evidence" value="ECO:0007669"/>
    <property type="project" value="UniProtKB-SubCell"/>
</dbReference>
<evidence type="ECO:0000256" key="3">
    <source>
        <dbReference type="ARBA" id="ARBA00022669"/>
    </source>
</evidence>
<dbReference type="SUPFAM" id="SSF54106">
    <property type="entry name" value="LysM domain"/>
    <property type="match status" value="1"/>
</dbReference>
<name>A0A5N7B8K0_9EURO</name>
<evidence type="ECO:0000256" key="4">
    <source>
        <dbReference type="ARBA" id="ARBA00022729"/>
    </source>
</evidence>
<keyword evidence="4" id="KW-0732">Signal</keyword>
<dbReference type="CDD" id="cd00118">
    <property type="entry name" value="LysM"/>
    <property type="match status" value="1"/>
</dbReference>
<dbReference type="Proteomes" id="UP000326198">
    <property type="component" value="Unassembled WGS sequence"/>
</dbReference>
<dbReference type="AlphaFoldDB" id="A0A5N7B8K0"/>
<evidence type="ECO:0000256" key="2">
    <source>
        <dbReference type="ARBA" id="ARBA00022525"/>
    </source>
</evidence>
<dbReference type="GO" id="GO:0008061">
    <property type="term" value="F:chitin binding"/>
    <property type="evidence" value="ECO:0007669"/>
    <property type="project" value="UniProtKB-KW"/>
</dbReference>
<dbReference type="Pfam" id="PF01476">
    <property type="entry name" value="LysM"/>
    <property type="match status" value="1"/>
</dbReference>
<keyword evidence="2" id="KW-0964">Secreted</keyword>
<dbReference type="InterPro" id="IPR052210">
    <property type="entry name" value="LysM1-like"/>
</dbReference>
<evidence type="ECO:0000256" key="5">
    <source>
        <dbReference type="ARBA" id="ARBA00023026"/>
    </source>
</evidence>
<reference evidence="7 8" key="1">
    <citation type="submission" date="2019-04" db="EMBL/GenBank/DDBJ databases">
        <title>Friends and foes A comparative genomics studyof 23 Aspergillus species from section Flavi.</title>
        <authorList>
            <consortium name="DOE Joint Genome Institute"/>
            <person name="Kjaerbolling I."/>
            <person name="Vesth T."/>
            <person name="Frisvad J.C."/>
            <person name="Nybo J.L."/>
            <person name="Theobald S."/>
            <person name="Kildgaard S."/>
            <person name="Isbrandt T."/>
            <person name="Kuo A."/>
            <person name="Sato A."/>
            <person name="Lyhne E.K."/>
            <person name="Kogle M.E."/>
            <person name="Wiebenga A."/>
            <person name="Kun R.S."/>
            <person name="Lubbers R.J."/>
            <person name="Makela M.R."/>
            <person name="Barry K."/>
            <person name="Chovatia M."/>
            <person name="Clum A."/>
            <person name="Daum C."/>
            <person name="Haridas S."/>
            <person name="He G."/>
            <person name="LaButti K."/>
            <person name="Lipzen A."/>
            <person name="Mondo S."/>
            <person name="Riley R."/>
            <person name="Salamov A."/>
            <person name="Simmons B.A."/>
            <person name="Magnuson J.K."/>
            <person name="Henrissat B."/>
            <person name="Mortensen U.H."/>
            <person name="Larsen T.O."/>
            <person name="Devries R.P."/>
            <person name="Grigoriev I.V."/>
            <person name="Machida M."/>
            <person name="Baker S.E."/>
            <person name="Andersen M.R."/>
        </authorList>
    </citation>
    <scope>NUCLEOTIDE SEQUENCE [LARGE SCALE GENOMIC DNA]</scope>
    <source>
        <strain evidence="7 8">IBT 29228</strain>
    </source>
</reference>
<dbReference type="Pfam" id="PF12708">
    <property type="entry name" value="Pect-lyase_RHGA_epim"/>
    <property type="match status" value="2"/>
</dbReference>
<evidence type="ECO:0000259" key="6">
    <source>
        <dbReference type="PROSITE" id="PS51782"/>
    </source>
</evidence>
<sequence length="980" mass="107814">MVDTTQQGIYMENGSGWLLSDLTFVGGNFSTYFGNQQFTTSHLVFVNCSSALQTHWDWAWTMQDIIIESCNTVIIIVGDASGPMSDGQPVGSLILTDTLIANTPCGNVTSLYTENSTDLLVQNTGFFNVKDAIVDKVLSKTLIAGGNEVLLDNWGFDMLPTGSGSSCFVNGQSIPSMNRTTPLLAESGYVNPNFFTRRRPKYHDIGMSKIMDVKALRAKGDGVTDDGPILNVILDTAANLSSIVYFPFGVYVIMGAGSKFQNELEPRAVVKVGEPGDVGVVEIQDMLFYCIRQDSGSGFDEWNVHESSQGSAGLWDSHFRVGGAIGSNLQAEDCPSLSGFVNPACKAAALLLHLAPKSSAYLENVWVWVADHDLDKITQDQIDVYVARRVLIESQGPTWLYGTASEHCVLYQYQLSGAKDVVLGMIQTESPYYQPVPKAPRPFSTGLFKDDPTFDDCPADSTSLRIIDSKTVYILGAGLYSWYSDYSQNCLETNSCQQRGFYIEETRDVWIYNLCTKAIIEMVSPVGELITRAVDNRNGFLSSILAWVRSSPDTTVGERHFEGFRIYSPGNRKIEELTETCQTALTQTIKCHNKLRGWQHPEMRTSLETKELTDEVCDTGCGRSLQSYYNGVVAACQGQNITVAAGTTFPERAGGTIWTGYNETCLQDPSTGQYCNDVIDAFTPTETYQDMPKDELCSPCYVNLHRTMQSSPYSIYHATMESEYLQARLEYIYSQCPVESGSTSIKDPQYIPVEEDPVPCFTEVTYTTKSGDTCDTIARSYSVSSGALQSANSDKIYNCTDLQPDKELCIPLTCDKLYILEDTDTCWSIELDNGIGLHTLRAYNPWINWFCDNLVSTAWMRGRTLCLSPQGGFYNVTDPIPGVIVAPGGSTGYTTTVTQPPANATLAEGTTRACGKWYTVTRVGDTCVEVCTQTGITADLFRAVNPSLAGHSAEDCTGLLKEGLTYCVGPVWDWDRRGDN</sequence>
<keyword evidence="5" id="KW-0843">Virulence</keyword>
<dbReference type="InterPro" id="IPR036779">
    <property type="entry name" value="LysM_dom_sf"/>
</dbReference>
<proteinExistence type="predicted"/>
<dbReference type="Gene3D" id="3.10.350.10">
    <property type="entry name" value="LysM domain"/>
    <property type="match status" value="3"/>
</dbReference>